<name>E6MM98_9BACT</name>
<proteinExistence type="predicted"/>
<comment type="caution">
    <text evidence="1">The sequence shown here is derived from an EMBL/GenBank/DDBJ whole genome shotgun (WGS) entry which is preliminary data.</text>
</comment>
<gene>
    <name evidence="1" type="ORF">HMPREF9420_0616</name>
</gene>
<dbReference type="AlphaFoldDB" id="E6MM98"/>
<sequence>MDIKPERIFTPTTIDRIAPTICKSINIRAPNACSTAPLF</sequence>
<dbReference type="STRING" id="888832.HMPREF9420_0616"/>
<evidence type="ECO:0000313" key="1">
    <source>
        <dbReference type="EMBL" id="EFV05240.1"/>
    </source>
</evidence>
<protein>
    <submittedName>
        <fullName evidence="1">Uncharacterized protein</fullName>
    </submittedName>
</protein>
<dbReference type="EMBL" id="AEQO01000067">
    <property type="protein sequence ID" value="EFV05240.1"/>
    <property type="molecule type" value="Genomic_DNA"/>
</dbReference>
<dbReference type="Proteomes" id="UP000003874">
    <property type="component" value="Unassembled WGS sequence"/>
</dbReference>
<reference evidence="1 2" key="1">
    <citation type="submission" date="2010-12" db="EMBL/GenBank/DDBJ databases">
        <authorList>
            <person name="Muzny D."/>
            <person name="Qin X."/>
            <person name="Deng J."/>
            <person name="Jiang H."/>
            <person name="Liu Y."/>
            <person name="Qu J."/>
            <person name="Song X.-Z."/>
            <person name="Zhang L."/>
            <person name="Thornton R."/>
            <person name="Coyle M."/>
            <person name="Francisco L."/>
            <person name="Jackson L."/>
            <person name="Javaid M."/>
            <person name="Korchina V."/>
            <person name="Kovar C."/>
            <person name="Mata R."/>
            <person name="Mathew T."/>
            <person name="Ngo R."/>
            <person name="Nguyen L."/>
            <person name="Nguyen N."/>
            <person name="Okwuonu G."/>
            <person name="Ongeri F."/>
            <person name="Pham C."/>
            <person name="Simmons D."/>
            <person name="Wilczek-Boney K."/>
            <person name="Hale W."/>
            <person name="Jakkamsetti A."/>
            <person name="Pham P."/>
            <person name="Ruth R."/>
            <person name="San Lucas F."/>
            <person name="Warren J."/>
            <person name="Zhang J."/>
            <person name="Zhao Z."/>
            <person name="Zhou C."/>
            <person name="Zhu D."/>
            <person name="Lee S."/>
            <person name="Bess C."/>
            <person name="Blankenburg K."/>
            <person name="Forbes L."/>
            <person name="Fu Q."/>
            <person name="Gubbala S."/>
            <person name="Hirani K."/>
            <person name="Jayaseelan J.C."/>
            <person name="Lara F."/>
            <person name="Munidasa M."/>
            <person name="Palculict T."/>
            <person name="Patil S."/>
            <person name="Pu L.-L."/>
            <person name="Saada N."/>
            <person name="Tang L."/>
            <person name="Weissenberger G."/>
            <person name="Zhu Y."/>
            <person name="Hemphill L."/>
            <person name="Shang Y."/>
            <person name="Youmans B."/>
            <person name="Ayvaz T."/>
            <person name="Ross M."/>
            <person name="Santibanez J."/>
            <person name="Aqrawi P."/>
            <person name="Gross S."/>
            <person name="Joshi V."/>
            <person name="Fowler G."/>
            <person name="Nazareth L."/>
            <person name="Reid J."/>
            <person name="Worley K."/>
            <person name="Petrosino J."/>
            <person name="Highlander S."/>
            <person name="Gibbs R."/>
        </authorList>
    </citation>
    <scope>NUCLEOTIDE SEQUENCE [LARGE SCALE GENOMIC DNA]</scope>
    <source>
        <strain evidence="1 2">DSM 15606</strain>
    </source>
</reference>
<accession>E6MM98</accession>
<keyword evidence="2" id="KW-1185">Reference proteome</keyword>
<dbReference type="HOGENOM" id="CLU_3314842_0_0_10"/>
<evidence type="ECO:0000313" key="2">
    <source>
        <dbReference type="Proteomes" id="UP000003874"/>
    </source>
</evidence>
<organism evidence="1 2">
    <name type="scientific">Segatella salivae DSM 15606</name>
    <dbReference type="NCBI Taxonomy" id="888832"/>
    <lineage>
        <taxon>Bacteria</taxon>
        <taxon>Pseudomonadati</taxon>
        <taxon>Bacteroidota</taxon>
        <taxon>Bacteroidia</taxon>
        <taxon>Bacteroidales</taxon>
        <taxon>Prevotellaceae</taxon>
        <taxon>Segatella</taxon>
    </lineage>
</organism>